<dbReference type="AlphaFoldDB" id="A0AAW1R1G2"/>
<accession>A0AAW1R1G2</accession>
<protein>
    <recommendedName>
        <fullName evidence="8">Glucose-6-phosphate 1-dehydrogenase</fullName>
        <ecNumber evidence="8">1.1.1.49</ecNumber>
    </recommendedName>
</protein>
<dbReference type="Pfam" id="PF02781">
    <property type="entry name" value="G6PD_C"/>
    <property type="match status" value="1"/>
</dbReference>
<dbReference type="GO" id="GO:0006006">
    <property type="term" value="P:glucose metabolic process"/>
    <property type="evidence" value="ECO:0007669"/>
    <property type="project" value="UniProtKB-KW"/>
</dbReference>
<evidence type="ECO:0000256" key="1">
    <source>
        <dbReference type="ARBA" id="ARBA00004937"/>
    </source>
</evidence>
<evidence type="ECO:0000256" key="4">
    <source>
        <dbReference type="ARBA" id="ARBA00022857"/>
    </source>
</evidence>
<evidence type="ECO:0000313" key="12">
    <source>
        <dbReference type="Proteomes" id="UP001445335"/>
    </source>
</evidence>
<keyword evidence="12" id="KW-1185">Reference proteome</keyword>
<dbReference type="NCBIfam" id="TIGR00871">
    <property type="entry name" value="zwf"/>
    <property type="match status" value="1"/>
</dbReference>
<evidence type="ECO:0000256" key="3">
    <source>
        <dbReference type="ARBA" id="ARBA00022526"/>
    </source>
</evidence>
<organism evidence="11 12">
    <name type="scientific">Elliptochloris bilobata</name>
    <dbReference type="NCBI Taxonomy" id="381761"/>
    <lineage>
        <taxon>Eukaryota</taxon>
        <taxon>Viridiplantae</taxon>
        <taxon>Chlorophyta</taxon>
        <taxon>core chlorophytes</taxon>
        <taxon>Trebouxiophyceae</taxon>
        <taxon>Trebouxiophyceae incertae sedis</taxon>
        <taxon>Elliptochloris clade</taxon>
        <taxon>Elliptochloris</taxon>
    </lineage>
</organism>
<dbReference type="SUPFAM" id="SSF51735">
    <property type="entry name" value="NAD(P)-binding Rossmann-fold domains"/>
    <property type="match status" value="1"/>
</dbReference>
<reference evidence="11 12" key="1">
    <citation type="journal article" date="2024" name="Nat. Commun.">
        <title>Phylogenomics reveals the evolutionary origins of lichenization in chlorophyte algae.</title>
        <authorList>
            <person name="Puginier C."/>
            <person name="Libourel C."/>
            <person name="Otte J."/>
            <person name="Skaloud P."/>
            <person name="Haon M."/>
            <person name="Grisel S."/>
            <person name="Petersen M."/>
            <person name="Berrin J.G."/>
            <person name="Delaux P.M."/>
            <person name="Dal Grande F."/>
            <person name="Keller J."/>
        </authorList>
    </citation>
    <scope>NUCLEOTIDE SEQUENCE [LARGE SCALE GENOMIC DNA]</scope>
    <source>
        <strain evidence="11 12">SAG 245.80</strain>
    </source>
</reference>
<evidence type="ECO:0000256" key="6">
    <source>
        <dbReference type="ARBA" id="ARBA00023277"/>
    </source>
</evidence>
<dbReference type="PANTHER" id="PTHR23429">
    <property type="entry name" value="GLUCOSE-6-PHOSPHATE 1-DEHYDROGENASE G6PD"/>
    <property type="match status" value="1"/>
</dbReference>
<dbReference type="PROSITE" id="PS00069">
    <property type="entry name" value="G6P_DEHYDROGENASE"/>
    <property type="match status" value="1"/>
</dbReference>
<dbReference type="Gene3D" id="3.30.360.10">
    <property type="entry name" value="Dihydrodipicolinate Reductase, domain 2"/>
    <property type="match status" value="1"/>
</dbReference>
<feature type="domain" description="Glucose-6-phosphate dehydrogenase NAD-binding" evidence="9">
    <location>
        <begin position="36"/>
        <end position="215"/>
    </location>
</feature>
<feature type="domain" description="Glucose-6-phosphate dehydrogenase C-terminal" evidence="10">
    <location>
        <begin position="217"/>
        <end position="502"/>
    </location>
</feature>
<name>A0AAW1R1G2_9CHLO</name>
<dbReference type="SUPFAM" id="SSF55347">
    <property type="entry name" value="Glyceraldehyde-3-phosphate dehydrogenase-like, C-terminal domain"/>
    <property type="match status" value="1"/>
</dbReference>
<dbReference type="HAMAP" id="MF_00966">
    <property type="entry name" value="G6PD"/>
    <property type="match status" value="1"/>
</dbReference>
<keyword evidence="4 8" id="KW-0521">NADP</keyword>
<dbReference type="GO" id="GO:0050661">
    <property type="term" value="F:NADP binding"/>
    <property type="evidence" value="ECO:0007669"/>
    <property type="project" value="InterPro"/>
</dbReference>
<dbReference type="InterPro" id="IPR001282">
    <property type="entry name" value="G6P_DH"/>
</dbReference>
<comment type="pathway">
    <text evidence="1 8">Carbohydrate degradation; pentose phosphate pathway; D-ribulose 5-phosphate from D-glucose 6-phosphate (oxidative stage): step 1/3.</text>
</comment>
<dbReference type="Proteomes" id="UP001445335">
    <property type="component" value="Unassembled WGS sequence"/>
</dbReference>
<keyword evidence="6 8" id="KW-0119">Carbohydrate metabolism</keyword>
<evidence type="ECO:0000259" key="10">
    <source>
        <dbReference type="Pfam" id="PF02781"/>
    </source>
</evidence>
<evidence type="ECO:0000256" key="8">
    <source>
        <dbReference type="RuleBase" id="RU362120"/>
    </source>
</evidence>
<evidence type="ECO:0000256" key="7">
    <source>
        <dbReference type="ARBA" id="ARBA00048749"/>
    </source>
</evidence>
<dbReference type="PRINTS" id="PR00079">
    <property type="entry name" value="G6PDHDRGNASE"/>
</dbReference>
<proteinExistence type="inferred from homology"/>
<dbReference type="PANTHER" id="PTHR23429:SF0">
    <property type="entry name" value="GLUCOSE-6-PHOSPHATE 1-DEHYDROGENASE"/>
    <property type="match status" value="1"/>
</dbReference>
<dbReference type="GO" id="GO:0005829">
    <property type="term" value="C:cytosol"/>
    <property type="evidence" value="ECO:0007669"/>
    <property type="project" value="TreeGrafter"/>
</dbReference>
<evidence type="ECO:0000256" key="2">
    <source>
        <dbReference type="ARBA" id="ARBA00009975"/>
    </source>
</evidence>
<dbReference type="FunFam" id="3.30.360.10:FF:000018">
    <property type="entry name" value="Glucose-6-phosphate 1-dehydrogenase"/>
    <property type="match status" value="1"/>
</dbReference>
<dbReference type="Pfam" id="PF00479">
    <property type="entry name" value="G6PD_N"/>
    <property type="match status" value="1"/>
</dbReference>
<evidence type="ECO:0000259" key="9">
    <source>
        <dbReference type="Pfam" id="PF00479"/>
    </source>
</evidence>
<dbReference type="InterPro" id="IPR019796">
    <property type="entry name" value="G6P_DH_AS"/>
</dbReference>
<dbReference type="GO" id="GO:0004345">
    <property type="term" value="F:glucose-6-phosphate dehydrogenase activity"/>
    <property type="evidence" value="ECO:0007669"/>
    <property type="project" value="UniProtKB-EC"/>
</dbReference>
<comment type="caution">
    <text evidence="11">The sequence shown here is derived from an EMBL/GenBank/DDBJ whole genome shotgun (WGS) entry which is preliminary data.</text>
</comment>
<dbReference type="EMBL" id="JALJOU010000059">
    <property type="protein sequence ID" value="KAK9827335.1"/>
    <property type="molecule type" value="Genomic_DNA"/>
</dbReference>
<comment type="similarity">
    <text evidence="2 8">Belongs to the glucose-6-phosphate dehydrogenase family.</text>
</comment>
<dbReference type="PIRSF" id="PIRSF000110">
    <property type="entry name" value="G6PD"/>
    <property type="match status" value="1"/>
</dbReference>
<sequence>MATAIHNGMDAPELCAPSPRDLHKCEIERKICLSVVVLGASGDLAKKKTFPALFTLFKRGFLPKNVAIIGYARSKLNIKDLRATIAEHLKGASGDVSRFLDLIAYLPGSYDSAEGFQGLQAVLVTREQQYGMCPAGRLFYLALPPSVYPQVCKGLKENCSEMAAQCNSWLRLIVEKPFGMDLASSEELANQLGALFPEEQLYRIDHYLGKEMMQNMLVLRFANQFIQPAWNRNFISNIQICFKEPFGTDGRGGYFDQFGIIRDVMQNHLMQVLALLAMEQPVSLAADDIRDEKVKVLRCLAAVRPDETVLGQHTAAGSQAGYLDDPTVPKGSRTPTFASCILRINNERWAGVPFVMKAGKALNERKVEIRVQFKPPAATIHNNSLDAMRNELVMRVQPDEAIYMKMVLKRPGLSVEPIVSEMDLSYKQRYSATFIPDAYERLLLDALRGDQQHFVRRDELRAAWAAFTPLLHAIDAGELTPLPYPAGTRGPHEADVLAAKAGFVKTSAYVWKDVSFWNEASASLSP</sequence>
<comment type="catalytic activity">
    <reaction evidence="7 8">
        <text>D-glucose 6-phosphate + NADP(+) = 6-phospho-D-glucono-1,5-lactone + NADPH + H(+)</text>
        <dbReference type="Rhea" id="RHEA:15841"/>
        <dbReference type="ChEBI" id="CHEBI:15378"/>
        <dbReference type="ChEBI" id="CHEBI:57783"/>
        <dbReference type="ChEBI" id="CHEBI:57955"/>
        <dbReference type="ChEBI" id="CHEBI:58349"/>
        <dbReference type="ChEBI" id="CHEBI:61548"/>
        <dbReference type="EC" id="1.1.1.49"/>
    </reaction>
</comment>
<comment type="function">
    <text evidence="8">Catalyzes the rate-limiting step of the oxidative pentose-phosphate pathway, which represents a route for the dissimilation of carbohydrates besides glycolysis.</text>
</comment>
<dbReference type="InterPro" id="IPR022674">
    <property type="entry name" value="G6P_DH_NAD-bd"/>
</dbReference>
<keyword evidence="5 8" id="KW-0560">Oxidoreductase</keyword>
<keyword evidence="3 8" id="KW-0313">Glucose metabolism</keyword>
<evidence type="ECO:0000256" key="5">
    <source>
        <dbReference type="ARBA" id="ARBA00023002"/>
    </source>
</evidence>
<dbReference type="GO" id="GO:0009051">
    <property type="term" value="P:pentose-phosphate shunt, oxidative branch"/>
    <property type="evidence" value="ECO:0007669"/>
    <property type="project" value="UniProtKB-ARBA"/>
</dbReference>
<dbReference type="Gene3D" id="3.40.50.720">
    <property type="entry name" value="NAD(P)-binding Rossmann-like Domain"/>
    <property type="match status" value="1"/>
</dbReference>
<dbReference type="EC" id="1.1.1.49" evidence="8"/>
<dbReference type="InterPro" id="IPR022675">
    <property type="entry name" value="G6P_DH_C"/>
</dbReference>
<gene>
    <name evidence="11" type="ORF">WJX81_006694</name>
</gene>
<evidence type="ECO:0000313" key="11">
    <source>
        <dbReference type="EMBL" id="KAK9827335.1"/>
    </source>
</evidence>
<dbReference type="InterPro" id="IPR036291">
    <property type="entry name" value="NAD(P)-bd_dom_sf"/>
</dbReference>